<name>A0A2A2KCL0_9BILA</name>
<feature type="region of interest" description="Disordered" evidence="4">
    <location>
        <begin position="98"/>
        <end position="205"/>
    </location>
</feature>
<gene>
    <name evidence="7" type="ORF">WR25_22180</name>
</gene>
<reference evidence="7 8" key="1">
    <citation type="journal article" date="2017" name="Curr. Biol.">
        <title>Genome architecture and evolution of a unichromosomal asexual nematode.</title>
        <authorList>
            <person name="Fradin H."/>
            <person name="Zegar C."/>
            <person name="Gutwein M."/>
            <person name="Lucas J."/>
            <person name="Kovtun M."/>
            <person name="Corcoran D."/>
            <person name="Baugh L.R."/>
            <person name="Kiontke K."/>
            <person name="Gunsalus K."/>
            <person name="Fitch D.H."/>
            <person name="Piano F."/>
        </authorList>
    </citation>
    <scope>NUCLEOTIDE SEQUENCE [LARGE SCALE GENOMIC DNA]</scope>
    <source>
        <strain evidence="7">PF1309</strain>
    </source>
</reference>
<keyword evidence="5" id="KW-1133">Transmembrane helix</keyword>
<sequence length="205" mass="21577">MDEKLLARGSLRGVAFAAVAFSTVAVTACLITFPLVFHYVQTLQATVQGEVEYCKSRSRDMWREMLEVSPEEYDRPDGLDVLIRATRQAEAQCCTCQQGPPGADGARTENRVKDQENQDLLARTVPQDCREKAERMGPQGLGGPPGQAGQPGQRGPAGEPGKLLPGTELIPGPAGPPGRSGPPGNPGNPGPPGRDGDNGNPGPTV</sequence>
<protein>
    <recommendedName>
        <fullName evidence="6">Nematode cuticle collagen N-terminal domain-containing protein</fullName>
    </recommendedName>
</protein>
<dbReference type="PANTHER" id="PTHR24637:SF385">
    <property type="entry name" value="CUTICLE COLLAGEN BLI-1-RELATED"/>
    <property type="match status" value="1"/>
</dbReference>
<feature type="transmembrane region" description="Helical" evidence="5">
    <location>
        <begin position="12"/>
        <end position="37"/>
    </location>
</feature>
<dbReference type="STRING" id="2018661.A0A2A2KCL0"/>
<organism evidence="7 8">
    <name type="scientific">Diploscapter pachys</name>
    <dbReference type="NCBI Taxonomy" id="2018661"/>
    <lineage>
        <taxon>Eukaryota</taxon>
        <taxon>Metazoa</taxon>
        <taxon>Ecdysozoa</taxon>
        <taxon>Nematoda</taxon>
        <taxon>Chromadorea</taxon>
        <taxon>Rhabditida</taxon>
        <taxon>Rhabditina</taxon>
        <taxon>Rhabditomorpha</taxon>
        <taxon>Rhabditoidea</taxon>
        <taxon>Rhabditidae</taxon>
        <taxon>Diploscapter</taxon>
    </lineage>
</organism>
<evidence type="ECO:0000256" key="1">
    <source>
        <dbReference type="ARBA" id="ARBA00011518"/>
    </source>
</evidence>
<dbReference type="PROSITE" id="PS51257">
    <property type="entry name" value="PROKAR_LIPOPROTEIN"/>
    <property type="match status" value="1"/>
</dbReference>
<keyword evidence="5" id="KW-0812">Transmembrane</keyword>
<comment type="subunit">
    <text evidence="1">Collagen polypeptide chains are complexed within the cuticle by disulfide bonds and other types of covalent cross-links.</text>
</comment>
<proteinExistence type="predicted"/>
<evidence type="ECO:0000259" key="6">
    <source>
        <dbReference type="SMART" id="SM01088"/>
    </source>
</evidence>
<dbReference type="PANTHER" id="PTHR24637">
    <property type="entry name" value="COLLAGEN"/>
    <property type="match status" value="1"/>
</dbReference>
<feature type="compositionally biased region" description="Basic and acidic residues" evidence="4">
    <location>
        <begin position="106"/>
        <end position="116"/>
    </location>
</feature>
<keyword evidence="2" id="KW-0677">Repeat</keyword>
<dbReference type="SMART" id="SM01088">
    <property type="entry name" value="Col_cuticle_N"/>
    <property type="match status" value="1"/>
</dbReference>
<evidence type="ECO:0000313" key="7">
    <source>
        <dbReference type="EMBL" id="PAV71620.1"/>
    </source>
</evidence>
<dbReference type="AlphaFoldDB" id="A0A2A2KCL0"/>
<feature type="domain" description="Nematode cuticle collagen N-terminal" evidence="6">
    <location>
        <begin position="13"/>
        <end position="65"/>
    </location>
</feature>
<dbReference type="InterPro" id="IPR002486">
    <property type="entry name" value="Col_cuticle_N"/>
</dbReference>
<evidence type="ECO:0000256" key="5">
    <source>
        <dbReference type="SAM" id="Phobius"/>
    </source>
</evidence>
<evidence type="ECO:0000256" key="3">
    <source>
        <dbReference type="ARBA" id="ARBA00023157"/>
    </source>
</evidence>
<dbReference type="OrthoDB" id="5872565at2759"/>
<evidence type="ECO:0000256" key="4">
    <source>
        <dbReference type="SAM" id="MobiDB-lite"/>
    </source>
</evidence>
<dbReference type="GO" id="GO:0042302">
    <property type="term" value="F:structural constituent of cuticle"/>
    <property type="evidence" value="ECO:0007669"/>
    <property type="project" value="InterPro"/>
</dbReference>
<accession>A0A2A2KCL0</accession>
<comment type="caution">
    <text evidence="7">The sequence shown here is derived from an EMBL/GenBank/DDBJ whole genome shotgun (WGS) entry which is preliminary data.</text>
</comment>
<feature type="compositionally biased region" description="Pro residues" evidence="4">
    <location>
        <begin position="173"/>
        <end position="192"/>
    </location>
</feature>
<dbReference type="Pfam" id="PF01484">
    <property type="entry name" value="Col_cuticle_N"/>
    <property type="match status" value="1"/>
</dbReference>
<dbReference type="Proteomes" id="UP000218231">
    <property type="component" value="Unassembled WGS sequence"/>
</dbReference>
<keyword evidence="8" id="KW-1185">Reference proteome</keyword>
<keyword evidence="3" id="KW-1015">Disulfide bond</keyword>
<feature type="compositionally biased region" description="Low complexity" evidence="4">
    <location>
        <begin position="147"/>
        <end position="161"/>
    </location>
</feature>
<keyword evidence="5" id="KW-0472">Membrane</keyword>
<evidence type="ECO:0000256" key="2">
    <source>
        <dbReference type="ARBA" id="ARBA00022737"/>
    </source>
</evidence>
<evidence type="ECO:0000313" key="8">
    <source>
        <dbReference type="Proteomes" id="UP000218231"/>
    </source>
</evidence>
<dbReference type="EMBL" id="LIAE01008970">
    <property type="protein sequence ID" value="PAV71620.1"/>
    <property type="molecule type" value="Genomic_DNA"/>
</dbReference>